<protein>
    <recommendedName>
        <fullName evidence="3">Lipocalin-like domain-containing protein</fullName>
    </recommendedName>
</protein>
<dbReference type="EMBL" id="BBNQ01000015">
    <property type="protein sequence ID" value="GAL63986.1"/>
    <property type="molecule type" value="Genomic_DNA"/>
</dbReference>
<organism evidence="1 2">
    <name type="scientific">Algibacter lectus</name>
    <dbReference type="NCBI Taxonomy" id="221126"/>
    <lineage>
        <taxon>Bacteria</taxon>
        <taxon>Pseudomonadati</taxon>
        <taxon>Bacteroidota</taxon>
        <taxon>Flavobacteriia</taxon>
        <taxon>Flavobacteriales</taxon>
        <taxon>Flavobacteriaceae</taxon>
        <taxon>Algibacter</taxon>
    </lineage>
</organism>
<proteinExistence type="predicted"/>
<accession>A0A090VH04</accession>
<comment type="caution">
    <text evidence="1">The sequence shown here is derived from an EMBL/GenBank/DDBJ whole genome shotgun (WGS) entry which is preliminary data.</text>
</comment>
<evidence type="ECO:0008006" key="3">
    <source>
        <dbReference type="Google" id="ProtNLM"/>
    </source>
</evidence>
<sequence>MSCSSDNDDNDKDSILLGVWQTSEVTTEATTAFTLVFGDNNTGLSIYAIETNTGEETSSLEPFNWELNGKVVTLLDTDVSGNSYEINDDGQLELTGSAGVVVLDKISNDYSDYY</sequence>
<dbReference type="AlphaFoldDB" id="A0A090VH04"/>
<evidence type="ECO:0000313" key="1">
    <source>
        <dbReference type="EMBL" id="GAL63986.1"/>
    </source>
</evidence>
<name>A0A090VH04_9FLAO</name>
<evidence type="ECO:0000313" key="2">
    <source>
        <dbReference type="Proteomes" id="UP000029644"/>
    </source>
</evidence>
<dbReference type="Proteomes" id="UP000029644">
    <property type="component" value="Unassembled WGS sequence"/>
</dbReference>
<gene>
    <name evidence="1" type="ORF">JCM19300_3189</name>
</gene>
<reference evidence="1 2" key="1">
    <citation type="journal article" date="2014" name="Genome Announc.">
        <title>Draft Genome Sequences of Marine Flavobacterium Algibacter lectus Strains SS8 and NR4.</title>
        <authorList>
            <person name="Takatani N."/>
            <person name="Nakanishi M."/>
            <person name="Meirelles P."/>
            <person name="Mino S."/>
            <person name="Suda W."/>
            <person name="Oshima K."/>
            <person name="Hattori M."/>
            <person name="Ohkuma M."/>
            <person name="Hosokawa M."/>
            <person name="Miyashita K."/>
            <person name="Thompson F.L."/>
            <person name="Niwa A."/>
            <person name="Sawabe T."/>
            <person name="Sawabe T."/>
        </authorList>
    </citation>
    <scope>NUCLEOTIDE SEQUENCE [LARGE SCALE GENOMIC DNA]</scope>
    <source>
        <strain evidence="1 2">JCM 19300</strain>
    </source>
</reference>